<dbReference type="CDD" id="cd03884">
    <property type="entry name" value="M20_bAS"/>
    <property type="match status" value="1"/>
</dbReference>
<dbReference type="Gene3D" id="3.40.630.10">
    <property type="entry name" value="Zn peptidases"/>
    <property type="match status" value="1"/>
</dbReference>
<feature type="compositionally biased region" description="Low complexity" evidence="3">
    <location>
        <begin position="42"/>
        <end position="59"/>
    </location>
</feature>
<gene>
    <name evidence="4" type="ORF">NCCP602_04550</name>
</gene>
<comment type="caution">
    <text evidence="4">The sequence shown here is derived from an EMBL/GenBank/DDBJ whole genome shotgun (WGS) entry which is preliminary data.</text>
</comment>
<dbReference type="InterPro" id="IPR036264">
    <property type="entry name" value="Bact_exopeptidase_dim_dom"/>
</dbReference>
<sequence>MTETPASRTGVPTPRADTPAPANGSAAPTSANDGGSATSAIADVSSQSTSDASALTDADASSRTEHDADSQSEREADFLADWAVHSRFGAVEGTNGVDRQAASIADGEQRKWFARLLEDHGFTVHRDAIGNQFGLLELVPGAPYVLTGSHMDSQPTAGRFDGAYGVMASAHACFTIADELRADPSQARFNLAVVNWFNEEGSRFKPSMMGSNVFTGKADLEAALATTDPHGVTVAEALDALGERGDFTAPEIASYAEIHVQQGRSMEEEGVTIGLVNATWAAHKFEFRVHGAQAHSGSTLMADRRDALLGAARLVVAARDLVDEFEPGALHTACGELNVYPNSPVVVASEVELLLDLRSPSAEVIASAHASLMATVAEVSEEVGVDIEITAEHSWDQNPYAEDGVALARAVADDLGLTSATVMTVAGHDSTNMKDTVPTVMLFVPSVGGVSHNLEEFTKDEDLLSGLHHLTEVVRRLAGGALAG</sequence>
<evidence type="ECO:0000256" key="2">
    <source>
        <dbReference type="ARBA" id="ARBA00022801"/>
    </source>
</evidence>
<evidence type="ECO:0000256" key="1">
    <source>
        <dbReference type="ARBA" id="ARBA00006153"/>
    </source>
</evidence>
<reference evidence="4 5" key="1">
    <citation type="submission" date="2024-01" db="EMBL/GenBank/DDBJ databases">
        <title>Characterization of antibiotic resistant novel bacterial strains and their environmental applications.</title>
        <authorList>
            <person name="Manzoor S."/>
            <person name="Abbas S."/>
            <person name="Arshad M."/>
            <person name="Ahmed I."/>
        </authorList>
    </citation>
    <scope>NUCLEOTIDE SEQUENCE [LARGE SCALE GENOMIC DNA]</scope>
    <source>
        <strain evidence="4 5">NCCP-602</strain>
    </source>
</reference>
<keyword evidence="5" id="KW-1185">Reference proteome</keyword>
<dbReference type="NCBIfam" id="NF006772">
    <property type="entry name" value="PRK09290.2-1"/>
    <property type="match status" value="1"/>
</dbReference>
<name>A0ABN0SJX0_9MICO</name>
<dbReference type="Gene3D" id="3.30.70.360">
    <property type="match status" value="1"/>
</dbReference>
<dbReference type="SUPFAM" id="SSF55031">
    <property type="entry name" value="Bacterial exopeptidase dimerisation domain"/>
    <property type="match status" value="1"/>
</dbReference>
<dbReference type="NCBIfam" id="TIGR01879">
    <property type="entry name" value="hydantase"/>
    <property type="match status" value="1"/>
</dbReference>
<dbReference type="RefSeq" id="WP_339391470.1">
    <property type="nucleotide sequence ID" value="NZ_BAAAAF010000001.1"/>
</dbReference>
<dbReference type="InterPro" id="IPR010158">
    <property type="entry name" value="Amidase_Cbmase"/>
</dbReference>
<evidence type="ECO:0000256" key="3">
    <source>
        <dbReference type="SAM" id="MobiDB-lite"/>
    </source>
</evidence>
<dbReference type="SUPFAM" id="SSF53187">
    <property type="entry name" value="Zn-dependent exopeptidases"/>
    <property type="match status" value="1"/>
</dbReference>
<feature type="compositionally biased region" description="Basic and acidic residues" evidence="3">
    <location>
        <begin position="60"/>
        <end position="73"/>
    </location>
</feature>
<proteinExistence type="inferred from homology"/>
<protein>
    <submittedName>
        <fullName evidence="4">M20 family metallo-hydrolase</fullName>
    </submittedName>
</protein>
<evidence type="ECO:0000313" key="5">
    <source>
        <dbReference type="Proteomes" id="UP001498238"/>
    </source>
</evidence>
<comment type="similarity">
    <text evidence="1">Belongs to the peptidase M20 family.</text>
</comment>
<dbReference type="InterPro" id="IPR002933">
    <property type="entry name" value="Peptidase_M20"/>
</dbReference>
<evidence type="ECO:0000313" key="4">
    <source>
        <dbReference type="EMBL" id="GAA0034494.1"/>
    </source>
</evidence>
<accession>A0ABN0SJX0</accession>
<dbReference type="EMBL" id="BAAAAF010000001">
    <property type="protein sequence ID" value="GAA0034494.1"/>
    <property type="molecule type" value="Genomic_DNA"/>
</dbReference>
<feature type="region of interest" description="Disordered" evidence="3">
    <location>
        <begin position="1"/>
        <end position="73"/>
    </location>
</feature>
<dbReference type="PANTHER" id="PTHR32494">
    <property type="entry name" value="ALLANTOATE DEIMINASE-RELATED"/>
    <property type="match status" value="1"/>
</dbReference>
<organism evidence="4 5">
    <name type="scientific">Brevibacterium metallidurans</name>
    <dbReference type="NCBI Taxonomy" id="1482676"/>
    <lineage>
        <taxon>Bacteria</taxon>
        <taxon>Bacillati</taxon>
        <taxon>Actinomycetota</taxon>
        <taxon>Actinomycetes</taxon>
        <taxon>Micrococcales</taxon>
        <taxon>Brevibacteriaceae</taxon>
        <taxon>Brevibacterium</taxon>
    </lineage>
</organism>
<keyword evidence="2" id="KW-0378">Hydrolase</keyword>
<dbReference type="Proteomes" id="UP001498238">
    <property type="component" value="Unassembled WGS sequence"/>
</dbReference>
<dbReference type="Pfam" id="PF01546">
    <property type="entry name" value="Peptidase_M20"/>
    <property type="match status" value="1"/>
</dbReference>
<dbReference type="PANTHER" id="PTHR32494:SF5">
    <property type="entry name" value="ALLANTOATE AMIDOHYDROLASE"/>
    <property type="match status" value="1"/>
</dbReference>
<feature type="compositionally biased region" description="Polar residues" evidence="3">
    <location>
        <begin position="26"/>
        <end position="39"/>
    </location>
</feature>